<evidence type="ECO:0000313" key="2">
    <source>
        <dbReference type="Proteomes" id="UP000546257"/>
    </source>
</evidence>
<evidence type="ECO:0000313" key="1">
    <source>
        <dbReference type="EMBL" id="MBB6645577.1"/>
    </source>
</evidence>
<dbReference type="EMBL" id="JACKXD010000001">
    <property type="protein sequence ID" value="MBB6645577.1"/>
    <property type="molecule type" value="Genomic_DNA"/>
</dbReference>
<proteinExistence type="predicted"/>
<reference evidence="1 2" key="1">
    <citation type="submission" date="2020-08" db="EMBL/GenBank/DDBJ databases">
        <authorList>
            <person name="Seo M.-J."/>
        </authorList>
    </citation>
    <scope>NUCLEOTIDE SEQUENCE [LARGE SCALE GENOMIC DNA]</scope>
    <source>
        <strain evidence="1 2">MBLA0160</strain>
    </source>
</reference>
<sequence>MATDRNPVETPRGETVYVDRADAERGAKGPFFVAYTTSEADHRWGFWCANCESADNAMDTMGRIECNVCGNIRKPDEWDAAHE</sequence>
<comment type="caution">
    <text evidence="1">The sequence shown here is derived from an EMBL/GenBank/DDBJ whole genome shotgun (WGS) entry which is preliminary data.</text>
</comment>
<protein>
    <submittedName>
        <fullName evidence="1">GNAT family acetyltransferase</fullName>
    </submittedName>
</protein>
<dbReference type="GO" id="GO:0016740">
    <property type="term" value="F:transferase activity"/>
    <property type="evidence" value="ECO:0007669"/>
    <property type="project" value="UniProtKB-KW"/>
</dbReference>
<dbReference type="Pfam" id="PF19133">
    <property type="entry name" value="DUF5816"/>
    <property type="match status" value="1"/>
</dbReference>
<name>A0A7J9SHX8_9EURY</name>
<organism evidence="1 2">
    <name type="scientific">Halobellus ruber</name>
    <dbReference type="NCBI Taxonomy" id="2761102"/>
    <lineage>
        <taxon>Archaea</taxon>
        <taxon>Methanobacteriati</taxon>
        <taxon>Methanobacteriota</taxon>
        <taxon>Stenosarchaea group</taxon>
        <taxon>Halobacteria</taxon>
        <taxon>Halobacteriales</taxon>
        <taxon>Haloferacaceae</taxon>
        <taxon>Halobellus</taxon>
    </lineage>
</organism>
<dbReference type="AlphaFoldDB" id="A0A7J9SHX8"/>
<dbReference type="RefSeq" id="WP_185191922.1">
    <property type="nucleotide sequence ID" value="NZ_JACKXD010000001.1"/>
</dbReference>
<dbReference type="InterPro" id="IPR043854">
    <property type="entry name" value="DUF5816"/>
</dbReference>
<gene>
    <name evidence="1" type="ORF">H5V44_04590</name>
</gene>
<dbReference type="Proteomes" id="UP000546257">
    <property type="component" value="Unassembled WGS sequence"/>
</dbReference>
<keyword evidence="1" id="KW-0808">Transferase</keyword>
<accession>A0A7J9SHX8</accession>
<keyword evidence="2" id="KW-1185">Reference proteome</keyword>